<keyword evidence="2" id="KW-1185">Reference proteome</keyword>
<evidence type="ECO:0000313" key="2">
    <source>
        <dbReference type="Proteomes" id="UP000184611"/>
    </source>
</evidence>
<evidence type="ECO:0000313" key="1">
    <source>
        <dbReference type="EMBL" id="SHO74023.1"/>
    </source>
</evidence>
<gene>
    <name evidence="1" type="ORF">SAMN05443547_2403</name>
</gene>
<proteinExistence type="predicted"/>
<name>A0A1M7ZYT7_9FLAO</name>
<dbReference type="Proteomes" id="UP000184611">
    <property type="component" value="Unassembled WGS sequence"/>
</dbReference>
<sequence length="314" mass="37444">MVKPQWQNPNCINFLIKDTKMLTYNELIELREKLINGEIDVETAKTLYGNDLKEGKRSWDTKDWKLRRAEVIKDKCEICSSTEVITLQHLSHPKKFNDYLVELKRAYTENHIKLNSEIDKSVFTQHVINRYEYLPVPLCPNCKSKNPSERVRKLPKYRCTDCKHEFEEATNYSVYELVEMFYKNNDAYEVYDKCFVSKDKWQNKHNLSNVMYWLLRNNATEINAATIEKEAFLLYLNDDIKYLSFEDTITACKKCASSYDLFNMELCPKCKINYKSIEFKTCFDCLPEEQQKFVLESRELAKQMREIHRKLDID</sequence>
<organism evidence="1 2">
    <name type="scientific">Flavobacterium cucumis</name>
    <dbReference type="NCBI Taxonomy" id="416016"/>
    <lineage>
        <taxon>Bacteria</taxon>
        <taxon>Pseudomonadati</taxon>
        <taxon>Bacteroidota</taxon>
        <taxon>Flavobacteriia</taxon>
        <taxon>Flavobacteriales</taxon>
        <taxon>Flavobacteriaceae</taxon>
        <taxon>Flavobacterium</taxon>
    </lineage>
</organism>
<dbReference type="AlphaFoldDB" id="A0A1M7ZYT7"/>
<reference evidence="2" key="1">
    <citation type="submission" date="2016-12" db="EMBL/GenBank/DDBJ databases">
        <authorList>
            <person name="Varghese N."/>
            <person name="Submissions S."/>
        </authorList>
    </citation>
    <scope>NUCLEOTIDE SEQUENCE [LARGE SCALE GENOMIC DNA]</scope>
    <source>
        <strain evidence="2">DSM 18830</strain>
    </source>
</reference>
<dbReference type="EMBL" id="FRYK01000005">
    <property type="protein sequence ID" value="SHO74023.1"/>
    <property type="molecule type" value="Genomic_DNA"/>
</dbReference>
<protein>
    <submittedName>
        <fullName evidence="1">Uncharacterized protein</fullName>
    </submittedName>
</protein>
<dbReference type="STRING" id="416016.SAMN05443547_2403"/>
<accession>A0A1M7ZYT7</accession>